<evidence type="ECO:0000256" key="2">
    <source>
        <dbReference type="ARBA" id="ARBA00022679"/>
    </source>
</evidence>
<dbReference type="EMBL" id="SOZI01000037">
    <property type="protein sequence ID" value="TNY21769.1"/>
    <property type="molecule type" value="Genomic_DNA"/>
</dbReference>
<dbReference type="GO" id="GO:0005794">
    <property type="term" value="C:Golgi apparatus"/>
    <property type="evidence" value="ECO:0007669"/>
    <property type="project" value="TreeGrafter"/>
</dbReference>
<keyword evidence="5" id="KW-1185">Reference proteome</keyword>
<dbReference type="Gene3D" id="3.90.550.10">
    <property type="entry name" value="Spore Coat Polysaccharide Biosynthesis Protein SpsA, Chain A"/>
    <property type="match status" value="1"/>
</dbReference>
<dbReference type="PANTHER" id="PTHR31121">
    <property type="entry name" value="ALPHA-1,2 MANNOSYLTRANSFERASE KTR1"/>
    <property type="match status" value="1"/>
</dbReference>
<dbReference type="GO" id="GO:0016020">
    <property type="term" value="C:membrane"/>
    <property type="evidence" value="ECO:0007669"/>
    <property type="project" value="InterPro"/>
</dbReference>
<dbReference type="OrthoDB" id="439943at2759"/>
<dbReference type="GO" id="GO:0006487">
    <property type="term" value="P:protein N-linked glycosylation"/>
    <property type="evidence" value="ECO:0007669"/>
    <property type="project" value="TreeGrafter"/>
</dbReference>
<keyword evidence="3" id="KW-0732">Signal</keyword>
<organism evidence="4 5">
    <name type="scientific">Rhodotorula diobovata</name>
    <dbReference type="NCBI Taxonomy" id="5288"/>
    <lineage>
        <taxon>Eukaryota</taxon>
        <taxon>Fungi</taxon>
        <taxon>Dikarya</taxon>
        <taxon>Basidiomycota</taxon>
        <taxon>Pucciniomycotina</taxon>
        <taxon>Microbotryomycetes</taxon>
        <taxon>Sporidiobolales</taxon>
        <taxon>Sporidiobolaceae</taxon>
        <taxon>Rhodotorula</taxon>
    </lineage>
</organism>
<dbReference type="AlphaFoldDB" id="A0A5C5G004"/>
<evidence type="ECO:0000313" key="5">
    <source>
        <dbReference type="Proteomes" id="UP000311382"/>
    </source>
</evidence>
<evidence type="ECO:0000313" key="4">
    <source>
        <dbReference type="EMBL" id="TNY21769.1"/>
    </source>
</evidence>
<gene>
    <name evidence="4" type="ORF">DMC30DRAFT_445874</name>
</gene>
<feature type="signal peptide" evidence="3">
    <location>
        <begin position="1"/>
        <end position="33"/>
    </location>
</feature>
<evidence type="ECO:0000256" key="3">
    <source>
        <dbReference type="SAM" id="SignalP"/>
    </source>
</evidence>
<evidence type="ECO:0000256" key="1">
    <source>
        <dbReference type="ARBA" id="ARBA00007677"/>
    </source>
</evidence>
<feature type="chain" id="PRO_5023092815" evidence="3">
    <location>
        <begin position="34"/>
        <end position="452"/>
    </location>
</feature>
<dbReference type="PANTHER" id="PTHR31121:SF6">
    <property type="entry name" value="ALPHA-1,2 MANNOSYLTRANSFERASE KTR1"/>
    <property type="match status" value="1"/>
</dbReference>
<dbReference type="InterPro" id="IPR002685">
    <property type="entry name" value="Glyco_trans_15"/>
</dbReference>
<comment type="similarity">
    <text evidence="1">Belongs to the glycosyltransferase 15 family.</text>
</comment>
<sequence length="452" mass="51862">MLPASPWVRWASALVVAFFALHLLFQTASPSYAHKTSFDNAKVRLGLKDRPAETWAGGRKLQPWEKTPATAWPVDADGNDLAFNATRAQEEKVSATFVMLARNRDVWGAVDSIRGLEDRFNRRYHYTWTFLNDEPFSEEFKRHTSAIASSKTQYGVVPKEQWGDQFPEWIDEKRANEAIAEMGKKNIPYGGSVPCASVPASFVFLAYVWSSLPALSLTGPSYLADRRMCRYQSGFFFRHELLAEYEFYWRVEPDVQFTCDITYDPFRRMKDEEKVYGWVVSLYEYQDTIPTLFKETKDFMKAHPEHVAEPNLMPWISNDKGETYNGCHFWSNFEIARLDFWQSDAYMAYFDHLDKSGGFFYERWGDAPVHSLAAALFLHPNQTIFLREIGYYHPGFSHCPLPKDGVRCACSTTTDDDPHPAFEFHGFSCTPAWKKITGDRAASPFAGAHGPH</sequence>
<name>A0A5C5G004_9BASI</name>
<dbReference type="Proteomes" id="UP000311382">
    <property type="component" value="Unassembled WGS sequence"/>
</dbReference>
<dbReference type="Pfam" id="PF01793">
    <property type="entry name" value="Glyco_transf_15"/>
    <property type="match status" value="2"/>
</dbReference>
<dbReference type="InterPro" id="IPR029044">
    <property type="entry name" value="Nucleotide-diphossugar_trans"/>
</dbReference>
<comment type="caution">
    <text evidence="4">The sequence shown here is derived from an EMBL/GenBank/DDBJ whole genome shotgun (WGS) entry which is preliminary data.</text>
</comment>
<protein>
    <submittedName>
        <fullName evidence="4">Glycosyltransferase family 15 protein</fullName>
    </submittedName>
</protein>
<dbReference type="GO" id="GO:0000026">
    <property type="term" value="F:alpha-1,2-mannosyltransferase activity"/>
    <property type="evidence" value="ECO:0007669"/>
    <property type="project" value="TreeGrafter"/>
</dbReference>
<dbReference type="GO" id="GO:0000032">
    <property type="term" value="P:cell wall mannoprotein biosynthetic process"/>
    <property type="evidence" value="ECO:0007669"/>
    <property type="project" value="TreeGrafter"/>
</dbReference>
<proteinExistence type="inferred from homology"/>
<dbReference type="SUPFAM" id="SSF53448">
    <property type="entry name" value="Nucleotide-diphospho-sugar transferases"/>
    <property type="match status" value="1"/>
</dbReference>
<keyword evidence="2 4" id="KW-0808">Transferase</keyword>
<accession>A0A5C5G004</accession>
<reference evidence="4 5" key="1">
    <citation type="submission" date="2019-03" db="EMBL/GenBank/DDBJ databases">
        <title>Rhodosporidium diobovatum UCD-FST 08-225 genome sequencing, assembly, and annotation.</title>
        <authorList>
            <person name="Fakankun I.U."/>
            <person name="Fristensky B."/>
            <person name="Levin D.B."/>
        </authorList>
    </citation>
    <scope>NUCLEOTIDE SEQUENCE [LARGE SCALE GENOMIC DNA]</scope>
    <source>
        <strain evidence="4 5">UCD-FST 08-225</strain>
    </source>
</reference>
<dbReference type="STRING" id="5288.A0A5C5G004"/>